<dbReference type="PANTHER" id="PTHR12860">
    <property type="entry name" value="SIGNAL RECOGNITION PARTICLE 68 KDA PROTEIN"/>
    <property type="match status" value="1"/>
</dbReference>
<dbReference type="GO" id="GO:0005730">
    <property type="term" value="C:nucleolus"/>
    <property type="evidence" value="ECO:0007669"/>
    <property type="project" value="UniProtKB-SubCell"/>
</dbReference>
<name>A0A8K0GHI4_IGNLU</name>
<evidence type="ECO:0000313" key="13">
    <source>
        <dbReference type="EMBL" id="KAF2898228.1"/>
    </source>
</evidence>
<dbReference type="InterPro" id="IPR026258">
    <property type="entry name" value="SRP68"/>
</dbReference>
<evidence type="ECO:0000256" key="2">
    <source>
        <dbReference type="ARBA" id="ARBA00004496"/>
    </source>
</evidence>
<evidence type="ECO:0000256" key="5">
    <source>
        <dbReference type="ARBA" id="ARBA00022490"/>
    </source>
</evidence>
<dbReference type="InterPro" id="IPR038253">
    <property type="entry name" value="SRP68_N_sf"/>
</dbReference>
<dbReference type="GO" id="GO:0005786">
    <property type="term" value="C:signal recognition particle, endoplasmic reticulum targeting"/>
    <property type="evidence" value="ECO:0007669"/>
    <property type="project" value="UniProtKB-KW"/>
</dbReference>
<evidence type="ECO:0000256" key="9">
    <source>
        <dbReference type="ARBA" id="ARBA00023242"/>
    </source>
</evidence>
<protein>
    <recommendedName>
        <fullName evidence="11 12">Signal recognition particle subunit SRP68</fullName>
        <shortName evidence="12">SRP68</shortName>
    </recommendedName>
</protein>
<dbReference type="Pfam" id="PF16969">
    <property type="entry name" value="SRP68"/>
    <property type="match status" value="1"/>
</dbReference>
<keyword evidence="8 12" id="KW-0733">Signal recognition particle</keyword>
<dbReference type="OrthoDB" id="10255118at2759"/>
<keyword evidence="5 12" id="KW-0963">Cytoplasm</keyword>
<keyword evidence="14" id="KW-1185">Reference proteome</keyword>
<evidence type="ECO:0000256" key="1">
    <source>
        <dbReference type="ARBA" id="ARBA00004240"/>
    </source>
</evidence>
<dbReference type="InterPro" id="IPR034652">
    <property type="entry name" value="SRP68-RBD"/>
</dbReference>
<dbReference type="GO" id="GO:0006614">
    <property type="term" value="P:SRP-dependent cotranslational protein targeting to membrane"/>
    <property type="evidence" value="ECO:0007669"/>
    <property type="project" value="InterPro"/>
</dbReference>
<keyword evidence="6" id="KW-0256">Endoplasmic reticulum</keyword>
<evidence type="ECO:0000256" key="7">
    <source>
        <dbReference type="ARBA" id="ARBA00022884"/>
    </source>
</evidence>
<dbReference type="FunFam" id="1.10.3450.40:FF:000001">
    <property type="entry name" value="Signal recognition particle subunit SRP68"/>
    <property type="match status" value="1"/>
</dbReference>
<evidence type="ECO:0000256" key="6">
    <source>
        <dbReference type="ARBA" id="ARBA00022824"/>
    </source>
</evidence>
<evidence type="ECO:0000256" key="4">
    <source>
        <dbReference type="ARBA" id="ARBA00009352"/>
    </source>
</evidence>
<dbReference type="EMBL" id="VTPC01003634">
    <property type="protein sequence ID" value="KAF2898228.1"/>
    <property type="molecule type" value="Genomic_DNA"/>
</dbReference>
<evidence type="ECO:0000256" key="10">
    <source>
        <dbReference type="ARBA" id="ARBA00023274"/>
    </source>
</evidence>
<sequence>MVLEEVDENAQKTIPKNGKDQQLKSFTVEILNLVKEAQQQHGLRHGDYQRYRGYCSRRIRRLRKVLKLPQGDRRHFKKRDVTDVHVNNPVADERFLHVPLILAERSWAYAMQLRQESNTEPRKKFHMIRKLRKACNYALQLEELCKLERCDPRTKLEAQAYVAWIHGTLHFELQLWTSAAENLKKAQVVYEKLASALPEEKQLPYKQRIEELAPSLRYCAYNIGDDKAINLPELRTMGVLENFDKFVLQSTEKTAAVLHEVEWYGIKVPVCIERVQLFLQSLVDFDQSLIQAEDDAKRIEIIENMFIDLRDVISVARAEVRPDNKDAQLLLSYLLSIRIERTIQRNMYLIKQTRKPQDIVRLLDITNQQINELAQLEPLQNQESVQEDLAHRLLAYRTLRCFYLAKSHAAVHRWAEAFGCYQRSLKYANDAVQNKLSPELMQMIKNVIEDVPSELAVMRSQAILEQHEDESATVLPTKVQKTKKPLIDRLNEFHENSQYLTKNPNVVPMPPAMEPVPAKPLFYDLALNFVGFPSLEDKIEEGQSKQKQASGISGFVKGIWSGWGSSSKK</sequence>
<keyword evidence="7 12" id="KW-0694">RNA-binding</keyword>
<organism evidence="13 14">
    <name type="scientific">Ignelater luminosus</name>
    <name type="common">Cucubano</name>
    <name type="synonym">Pyrophorus luminosus</name>
    <dbReference type="NCBI Taxonomy" id="2038154"/>
    <lineage>
        <taxon>Eukaryota</taxon>
        <taxon>Metazoa</taxon>
        <taxon>Ecdysozoa</taxon>
        <taxon>Arthropoda</taxon>
        <taxon>Hexapoda</taxon>
        <taxon>Insecta</taxon>
        <taxon>Pterygota</taxon>
        <taxon>Neoptera</taxon>
        <taxon>Endopterygota</taxon>
        <taxon>Coleoptera</taxon>
        <taxon>Polyphaga</taxon>
        <taxon>Elateriformia</taxon>
        <taxon>Elateroidea</taxon>
        <taxon>Elateridae</taxon>
        <taxon>Agrypninae</taxon>
        <taxon>Pyrophorini</taxon>
        <taxon>Ignelater</taxon>
    </lineage>
</organism>
<accession>A0A8K0GHI4</accession>
<keyword evidence="9" id="KW-0539">Nucleus</keyword>
<dbReference type="CDD" id="cd15481">
    <property type="entry name" value="SRP68-RBD"/>
    <property type="match status" value="1"/>
</dbReference>
<comment type="similarity">
    <text evidence="4 12">Belongs to the SRP68 family.</text>
</comment>
<evidence type="ECO:0000256" key="11">
    <source>
        <dbReference type="ARBA" id="ARBA00029498"/>
    </source>
</evidence>
<comment type="subcellular location">
    <subcellularLocation>
        <location evidence="2 12">Cytoplasm</location>
    </subcellularLocation>
    <subcellularLocation>
        <location evidence="1">Endoplasmic reticulum</location>
    </subcellularLocation>
    <subcellularLocation>
        <location evidence="3">Nucleus</location>
        <location evidence="3">Nucleolus</location>
    </subcellularLocation>
</comment>
<proteinExistence type="inferred from homology"/>
<dbReference type="GO" id="GO:0030942">
    <property type="term" value="F:endoplasmic reticulum signal peptide binding"/>
    <property type="evidence" value="ECO:0007669"/>
    <property type="project" value="InterPro"/>
</dbReference>
<dbReference type="Gene3D" id="1.10.3450.40">
    <property type="entry name" value="Signal recognition particle, SRP68 subunit, RNA-binding domain"/>
    <property type="match status" value="1"/>
</dbReference>
<evidence type="ECO:0000256" key="12">
    <source>
        <dbReference type="PIRNR" id="PIRNR038995"/>
    </source>
</evidence>
<dbReference type="GO" id="GO:0008312">
    <property type="term" value="F:7S RNA binding"/>
    <property type="evidence" value="ECO:0007669"/>
    <property type="project" value="InterPro"/>
</dbReference>
<keyword evidence="10 12" id="KW-0687">Ribonucleoprotein</keyword>
<gene>
    <name evidence="13" type="ORF">ILUMI_07946</name>
</gene>
<evidence type="ECO:0000313" key="14">
    <source>
        <dbReference type="Proteomes" id="UP000801492"/>
    </source>
</evidence>
<dbReference type="GO" id="GO:0005783">
    <property type="term" value="C:endoplasmic reticulum"/>
    <property type="evidence" value="ECO:0007669"/>
    <property type="project" value="UniProtKB-SubCell"/>
</dbReference>
<dbReference type="GO" id="GO:0005047">
    <property type="term" value="F:signal recognition particle binding"/>
    <property type="evidence" value="ECO:0007669"/>
    <property type="project" value="InterPro"/>
</dbReference>
<evidence type="ECO:0000256" key="8">
    <source>
        <dbReference type="ARBA" id="ARBA00023135"/>
    </source>
</evidence>
<dbReference type="Proteomes" id="UP000801492">
    <property type="component" value="Unassembled WGS sequence"/>
</dbReference>
<comment type="caution">
    <text evidence="13">The sequence shown here is derived from an EMBL/GenBank/DDBJ whole genome shotgun (WGS) entry which is preliminary data.</text>
</comment>
<dbReference type="PIRSF" id="PIRSF038995">
    <property type="entry name" value="SRP68"/>
    <property type="match status" value="1"/>
</dbReference>
<dbReference type="GO" id="GO:0005829">
    <property type="term" value="C:cytosol"/>
    <property type="evidence" value="ECO:0007669"/>
    <property type="project" value="UniProtKB-ARBA"/>
</dbReference>
<reference evidence="13" key="1">
    <citation type="submission" date="2019-08" db="EMBL/GenBank/DDBJ databases">
        <title>The genome of the North American firefly Photinus pyralis.</title>
        <authorList>
            <consortium name="Photinus pyralis genome working group"/>
            <person name="Fallon T.R."/>
            <person name="Sander Lower S.E."/>
            <person name="Weng J.-K."/>
        </authorList>
    </citation>
    <scope>NUCLEOTIDE SEQUENCE</scope>
    <source>
        <strain evidence="13">TRF0915ILg1</strain>
        <tissue evidence="13">Whole body</tissue>
    </source>
</reference>
<dbReference type="PANTHER" id="PTHR12860:SF0">
    <property type="entry name" value="SIGNAL RECOGNITION PARTICLE SUBUNIT SRP68"/>
    <property type="match status" value="1"/>
</dbReference>
<evidence type="ECO:0000256" key="3">
    <source>
        <dbReference type="ARBA" id="ARBA00004604"/>
    </source>
</evidence>
<dbReference type="AlphaFoldDB" id="A0A8K0GHI4"/>
<comment type="function">
    <text evidence="12">Component of the signal recognition particle (SRP) complex, a ribonucleoprotein complex that mediates the cotranslational targeting of secretory and membrane proteins to the endoplasmic reticulum (ER). The SRP complex interacts with the signal sequence in nascent secretory and membrane proteins and directs them to the membrane of the ER.</text>
</comment>